<evidence type="ECO:0000256" key="6">
    <source>
        <dbReference type="ARBA" id="ARBA00023136"/>
    </source>
</evidence>
<reference evidence="11 12" key="1">
    <citation type="submission" date="2011-09" db="EMBL/GenBank/DDBJ databases">
        <title>The draft genome of Methanotorris formicicus Mc-S-70.</title>
        <authorList>
            <consortium name="US DOE Joint Genome Institute (JGI-PGF)"/>
            <person name="Lucas S."/>
            <person name="Han J."/>
            <person name="Lapidus A."/>
            <person name="Cheng J.-F."/>
            <person name="Goodwin L."/>
            <person name="Pitluck S."/>
            <person name="Peters L."/>
            <person name="Land M.L."/>
            <person name="Hauser L."/>
            <person name="Sieprawska-Lupa M."/>
            <person name="Takai K."/>
            <person name="Miyazaki J."/>
            <person name="Whitman W."/>
            <person name="Woyke T.J."/>
        </authorList>
    </citation>
    <scope>NUCLEOTIDE SEQUENCE [LARGE SCALE GENOMIC DNA]</scope>
    <source>
        <strain evidence="11 12">Mc-S-70</strain>
    </source>
</reference>
<evidence type="ECO:0000256" key="3">
    <source>
        <dbReference type="ARBA" id="ARBA00022692"/>
    </source>
</evidence>
<dbReference type="EMBL" id="AGJL01000017">
    <property type="protein sequence ID" value="EHP87086.1"/>
    <property type="molecule type" value="Genomic_DNA"/>
</dbReference>
<feature type="transmembrane region" description="Helical" evidence="10">
    <location>
        <begin position="210"/>
        <end position="229"/>
    </location>
</feature>
<feature type="transmembrane region" description="Helical" evidence="10">
    <location>
        <begin position="277"/>
        <end position="297"/>
    </location>
</feature>
<dbReference type="SUPFAM" id="SSF81340">
    <property type="entry name" value="Clc chloride channel"/>
    <property type="match status" value="1"/>
</dbReference>
<comment type="caution">
    <text evidence="11">The sequence shown here is derived from an EMBL/GenBank/DDBJ whole genome shotgun (WGS) entry which is preliminary data.</text>
</comment>
<keyword evidence="4 10" id="KW-1133">Transmembrane helix</keyword>
<evidence type="ECO:0000256" key="1">
    <source>
        <dbReference type="ARBA" id="ARBA00004141"/>
    </source>
</evidence>
<dbReference type="Pfam" id="PF00654">
    <property type="entry name" value="Voltage_CLC"/>
    <property type="match status" value="1"/>
</dbReference>
<name>H1KYH1_9EURY</name>
<dbReference type="Proteomes" id="UP000003706">
    <property type="component" value="Unassembled WGS sequence"/>
</dbReference>
<evidence type="ECO:0000256" key="10">
    <source>
        <dbReference type="SAM" id="Phobius"/>
    </source>
</evidence>
<dbReference type="OrthoDB" id="89900at2157"/>
<evidence type="ECO:0000313" key="12">
    <source>
        <dbReference type="Proteomes" id="UP000003706"/>
    </source>
</evidence>
<dbReference type="PRINTS" id="PR00762">
    <property type="entry name" value="CLCHANNEL"/>
</dbReference>
<evidence type="ECO:0000256" key="4">
    <source>
        <dbReference type="ARBA" id="ARBA00022989"/>
    </source>
</evidence>
<dbReference type="CDD" id="cd00400">
    <property type="entry name" value="Voltage_gated_ClC"/>
    <property type="match status" value="1"/>
</dbReference>
<dbReference type="PANTHER" id="PTHR43427">
    <property type="entry name" value="CHLORIDE CHANNEL PROTEIN CLC-E"/>
    <property type="match status" value="1"/>
</dbReference>
<feature type="transmembrane region" description="Helical" evidence="10">
    <location>
        <begin position="334"/>
        <end position="352"/>
    </location>
</feature>
<feature type="transmembrane region" description="Helical" evidence="10">
    <location>
        <begin position="364"/>
        <end position="382"/>
    </location>
</feature>
<dbReference type="GO" id="GO:0034707">
    <property type="term" value="C:chloride channel complex"/>
    <property type="evidence" value="ECO:0007669"/>
    <property type="project" value="UniProtKB-KW"/>
</dbReference>
<keyword evidence="9" id="KW-0407">Ion channel</keyword>
<keyword evidence="8" id="KW-0868">Chloride</keyword>
<dbReference type="AlphaFoldDB" id="H1KYH1"/>
<comment type="subcellular location">
    <subcellularLocation>
        <location evidence="1">Membrane</location>
        <topology evidence="1">Multi-pass membrane protein</topology>
    </subcellularLocation>
</comment>
<evidence type="ECO:0000256" key="9">
    <source>
        <dbReference type="ARBA" id="ARBA00023303"/>
    </source>
</evidence>
<evidence type="ECO:0000256" key="2">
    <source>
        <dbReference type="ARBA" id="ARBA00022448"/>
    </source>
</evidence>
<keyword evidence="6 10" id="KW-0472">Membrane</keyword>
<evidence type="ECO:0000256" key="7">
    <source>
        <dbReference type="ARBA" id="ARBA00023173"/>
    </source>
</evidence>
<feature type="transmembrane region" description="Helical" evidence="10">
    <location>
        <begin position="88"/>
        <end position="107"/>
    </location>
</feature>
<dbReference type="InterPro" id="IPR050368">
    <property type="entry name" value="ClC-type_chloride_channel"/>
</dbReference>
<keyword evidence="12" id="KW-1185">Reference proteome</keyword>
<evidence type="ECO:0000256" key="8">
    <source>
        <dbReference type="ARBA" id="ARBA00023214"/>
    </source>
</evidence>
<dbReference type="InterPro" id="IPR001807">
    <property type="entry name" value="ClC"/>
</dbReference>
<feature type="transmembrane region" description="Helical" evidence="10">
    <location>
        <begin position="250"/>
        <end position="271"/>
    </location>
</feature>
<dbReference type="PATRIC" id="fig|647171.4.peg.835"/>
<keyword evidence="2" id="KW-0813">Transport</keyword>
<keyword evidence="5" id="KW-0406">Ion transport</keyword>
<dbReference type="STRING" id="647171.MetfoDRAFT_0844"/>
<feature type="transmembrane region" description="Helical" evidence="10">
    <location>
        <begin position="135"/>
        <end position="160"/>
    </location>
</feature>
<organism evidence="11 12">
    <name type="scientific">Methanotorris formicicus Mc-S-70</name>
    <dbReference type="NCBI Taxonomy" id="647171"/>
    <lineage>
        <taxon>Archaea</taxon>
        <taxon>Methanobacteriati</taxon>
        <taxon>Methanobacteriota</taxon>
        <taxon>Methanomada group</taxon>
        <taxon>Methanococci</taxon>
        <taxon>Methanococcales</taxon>
        <taxon>Methanocaldococcaceae</taxon>
        <taxon>Methanotorris</taxon>
    </lineage>
</organism>
<sequence length="394" mass="42372">MIVDVFNLKRIIKWLYVSSLIGVVGSLSAIFISIIIHFAYLGGHFNPIYIPFALAFSGLLVDFCHNLKDSGVDRVLKALKNNIPLNPIVGFLKIIAAGIVIGFGGSAGKEGPCVQSSASFADVLYEVLKLKYRKAVIISGIAGGLSGAFCAPLGSAIFASEIVNGHDFNYRGLFPSIFASVIGYFTYYLITGKKHLFNIDLSYNLTPPDFILFFLCAVFCSIAAFLYISMYGKIRDYFDSLKYPQCFKSFVGGIVVMLIGYFIPQVLGLGIDVISNLFFVKYGVVLLTLILLGKIFATTFTVGVGTPGGLVIPSMFVGAVSGALFGTLVGVENIAPFIILGIAASMASIANVPLASAILCTEIFGFDFAVPAAIGALLGYQLTRWNVIYRYISL</sequence>
<dbReference type="Gene3D" id="1.10.3080.10">
    <property type="entry name" value="Clc chloride channel"/>
    <property type="match status" value="1"/>
</dbReference>
<proteinExistence type="predicted"/>
<dbReference type="PANTHER" id="PTHR43427:SF6">
    <property type="entry name" value="CHLORIDE CHANNEL PROTEIN CLC-E"/>
    <property type="match status" value="1"/>
</dbReference>
<feature type="transmembrane region" description="Helical" evidence="10">
    <location>
        <begin position="309"/>
        <end position="328"/>
    </location>
</feature>
<accession>H1KYH1</accession>
<feature type="transmembrane region" description="Helical" evidence="10">
    <location>
        <begin position="14"/>
        <end position="42"/>
    </location>
</feature>
<dbReference type="RefSeq" id="WP_007044283.1">
    <property type="nucleotide sequence ID" value="NZ_AGJL01000017.1"/>
</dbReference>
<keyword evidence="3 10" id="KW-0812">Transmembrane</keyword>
<dbReference type="GO" id="GO:0005254">
    <property type="term" value="F:chloride channel activity"/>
    <property type="evidence" value="ECO:0007669"/>
    <property type="project" value="UniProtKB-KW"/>
</dbReference>
<evidence type="ECO:0000256" key="5">
    <source>
        <dbReference type="ARBA" id="ARBA00023065"/>
    </source>
</evidence>
<gene>
    <name evidence="11" type="ORF">MetfoDRAFT_0844</name>
</gene>
<evidence type="ECO:0000313" key="11">
    <source>
        <dbReference type="EMBL" id="EHP87086.1"/>
    </source>
</evidence>
<feature type="transmembrane region" description="Helical" evidence="10">
    <location>
        <begin position="172"/>
        <end position="190"/>
    </location>
</feature>
<protein>
    <submittedName>
        <fullName evidence="11">Cl-channel voltage-gated family protein</fullName>
    </submittedName>
</protein>
<keyword evidence="7" id="KW-0869">Chloride channel</keyword>
<dbReference type="InterPro" id="IPR014743">
    <property type="entry name" value="Cl-channel_core"/>
</dbReference>